<feature type="compositionally biased region" description="Basic and acidic residues" evidence="10">
    <location>
        <begin position="117"/>
        <end position="126"/>
    </location>
</feature>
<evidence type="ECO:0000313" key="14">
    <source>
        <dbReference type="Proteomes" id="UP001140094"/>
    </source>
</evidence>
<dbReference type="Pfam" id="PF07717">
    <property type="entry name" value="OB_NTP_bind"/>
    <property type="match status" value="1"/>
</dbReference>
<dbReference type="SMART" id="SM00490">
    <property type="entry name" value="HELICc"/>
    <property type="match status" value="1"/>
</dbReference>
<gene>
    <name evidence="13" type="ORF">H4R20_002442</name>
</gene>
<dbReference type="PROSITE" id="PS51192">
    <property type="entry name" value="HELICASE_ATP_BIND_1"/>
    <property type="match status" value="1"/>
</dbReference>
<dbReference type="InterPro" id="IPR027417">
    <property type="entry name" value="P-loop_NTPase"/>
</dbReference>
<feature type="compositionally biased region" description="Basic and acidic residues" evidence="10">
    <location>
        <begin position="498"/>
        <end position="515"/>
    </location>
</feature>
<feature type="region of interest" description="Disordered" evidence="10">
    <location>
        <begin position="163"/>
        <end position="337"/>
    </location>
</feature>
<evidence type="ECO:0000256" key="5">
    <source>
        <dbReference type="ARBA" id="ARBA00022806"/>
    </source>
</evidence>
<evidence type="ECO:0000313" key="13">
    <source>
        <dbReference type="EMBL" id="KAJ2804602.1"/>
    </source>
</evidence>
<comment type="caution">
    <text evidence="13">The sequence shown here is derived from an EMBL/GenBank/DDBJ whole genome shotgun (WGS) entry which is preliminary data.</text>
</comment>
<feature type="compositionally biased region" description="Basic and acidic residues" evidence="10">
    <location>
        <begin position="307"/>
        <end position="337"/>
    </location>
</feature>
<keyword evidence="4" id="KW-0378">Hydrolase</keyword>
<feature type="region of interest" description="Disordered" evidence="10">
    <location>
        <begin position="1201"/>
        <end position="1231"/>
    </location>
</feature>
<evidence type="ECO:0000259" key="11">
    <source>
        <dbReference type="PROSITE" id="PS51192"/>
    </source>
</evidence>
<feature type="compositionally biased region" description="Low complexity" evidence="10">
    <location>
        <begin position="266"/>
        <end position="285"/>
    </location>
</feature>
<dbReference type="GO" id="GO:0006397">
    <property type="term" value="P:mRNA processing"/>
    <property type="evidence" value="ECO:0007669"/>
    <property type="project" value="UniProtKB-KW"/>
</dbReference>
<dbReference type="GO" id="GO:0008380">
    <property type="term" value="P:RNA splicing"/>
    <property type="evidence" value="ECO:0007669"/>
    <property type="project" value="UniProtKB-KW"/>
</dbReference>
<dbReference type="PANTHER" id="PTHR18934">
    <property type="entry name" value="ATP-DEPENDENT RNA HELICASE"/>
    <property type="match status" value="1"/>
</dbReference>
<comment type="catalytic activity">
    <reaction evidence="9">
        <text>ATP + H2O = ADP + phosphate + H(+)</text>
        <dbReference type="Rhea" id="RHEA:13065"/>
        <dbReference type="ChEBI" id="CHEBI:15377"/>
        <dbReference type="ChEBI" id="CHEBI:15378"/>
        <dbReference type="ChEBI" id="CHEBI:30616"/>
        <dbReference type="ChEBI" id="CHEBI:43474"/>
        <dbReference type="ChEBI" id="CHEBI:456216"/>
        <dbReference type="EC" id="3.6.4.13"/>
    </reaction>
</comment>
<evidence type="ECO:0000256" key="3">
    <source>
        <dbReference type="ARBA" id="ARBA00022741"/>
    </source>
</evidence>
<dbReference type="CDD" id="cd18791">
    <property type="entry name" value="SF2_C_RHA"/>
    <property type="match status" value="1"/>
</dbReference>
<evidence type="ECO:0000256" key="6">
    <source>
        <dbReference type="ARBA" id="ARBA00022840"/>
    </source>
</evidence>
<dbReference type="EC" id="3.6.4.13" evidence="1"/>
<feature type="compositionally biased region" description="Basic and acidic residues" evidence="10">
    <location>
        <begin position="163"/>
        <end position="203"/>
    </location>
</feature>
<evidence type="ECO:0000256" key="1">
    <source>
        <dbReference type="ARBA" id="ARBA00012552"/>
    </source>
</evidence>
<evidence type="ECO:0000256" key="2">
    <source>
        <dbReference type="ARBA" id="ARBA00022664"/>
    </source>
</evidence>
<dbReference type="SMART" id="SM00847">
    <property type="entry name" value="HA2"/>
    <property type="match status" value="1"/>
</dbReference>
<dbReference type="FunFam" id="1.20.120.1080:FF:000001">
    <property type="entry name" value="Pre-mRNA-splicing factor ATP-dependent RNA helicase"/>
    <property type="match status" value="1"/>
</dbReference>
<organism evidence="13 14">
    <name type="scientific">Coemansia guatemalensis</name>
    <dbReference type="NCBI Taxonomy" id="2761395"/>
    <lineage>
        <taxon>Eukaryota</taxon>
        <taxon>Fungi</taxon>
        <taxon>Fungi incertae sedis</taxon>
        <taxon>Zoopagomycota</taxon>
        <taxon>Kickxellomycotina</taxon>
        <taxon>Kickxellomycetes</taxon>
        <taxon>Kickxellales</taxon>
        <taxon>Kickxellaceae</taxon>
        <taxon>Coemansia</taxon>
    </lineage>
</organism>
<feature type="domain" description="Helicase ATP-binding" evidence="11">
    <location>
        <begin position="554"/>
        <end position="717"/>
    </location>
</feature>
<evidence type="ECO:0000259" key="12">
    <source>
        <dbReference type="PROSITE" id="PS51194"/>
    </source>
</evidence>
<dbReference type="Pfam" id="PF00270">
    <property type="entry name" value="DEAD"/>
    <property type="match status" value="1"/>
</dbReference>
<dbReference type="SMART" id="SM00487">
    <property type="entry name" value="DEXDc"/>
    <property type="match status" value="1"/>
</dbReference>
<dbReference type="InterPro" id="IPR007502">
    <property type="entry name" value="Helicase-assoc_dom"/>
</dbReference>
<feature type="domain" description="Helicase C-terminal" evidence="12">
    <location>
        <begin position="739"/>
        <end position="912"/>
    </location>
</feature>
<keyword evidence="3" id="KW-0547">Nucleotide-binding</keyword>
<sequence length="1231" mass="136963">MDLDGQHVDPGLEASVGRILQSAEGTTAQLATSAVSRRLVQFGTSASSLQQFETACRMFGRFDTSALETVYNKIKQHQQDTAGKVAASSVFGSAERRKPLGESSQAASGGLIYVPKARRDNERQRSESNGGSGDDAGTNGARKSALGLDKRAALLRAEAVRSLAEKRQSSRGSDTLKDVEVKNDRDKPRETFKTRQHIHDSTTLRRRRADTPSDPGGVTAAAQRRLEEHRRRAGRSEGSHRGLAYDSGSHGRRGAEHRERRRSRSRSQSPQRNRSQSQRPSSSRPPQRRSRWDEPTPARQPTGRSTMRRDSSSDPESRDADERKDWESTQRQLDRDWYSIDESGAAADDAHNPFADYVEHDNQLEAKRMGQQAKRMTARQKQYNRDSEMWEANRLKQSGIVQAADDEDEDDGDGDRLHLLVHDLRPPFLEGSALTRQVDPVKTVVDPTSDLAVFARKGSALVRAQREQREKMKATREAVNMTGTTLGNVMGVTADADDAAKDSDDRVPEGAKDLKAGSAESAEATSSISKAAKAQTIREQRESLPAFTCRDELLRVIGDNQVTVVVGETGSGKTTQLAQYLHEAGYTQHGMIGCTQPRRVAAMSVARRVSEEMDVELGQLVGYAIRFEDCTSRQTRLKYMTDGVLLHEALSSNDLGRYSVIIMDEAHERTLNTDVLLGLLRRIVAERRDLRLIVTSATMNSRRFADFFGNAPVFTIPGRTFPVDIMFSRSACEDYVDSAVRQVLTVHLGQSAGDILVFMTGQEDVETCCAAIRERLAAIDSPPPLAVLPIYSQLPADLQARIFERTPIRKVVVATNIAETSLTVDGVKYVVDTGFYKLKVYNPRVGMDALQVTPISQANANQRSGRAGRTGPGVAFRLYTERAFRHEMFPSPIPEIQRTNLAYVVMLLKSIGVNDLLTFDFLDPPPLEALKTAMYQLWTLGALDNSAQITSLGRKMSELPLDPAPAKMLVSAHALGCTVEVVTIVAMLAVPTVFYRPKERLDESDAAREKFFVPESDHLTLLNVYNQWRSNGYRDSWCARHFIHSKAMRRAREVREQLVDILSSSLKIELKSAGADWDSVRQCVCSAYFHHAARSKRLGEYSNMRSGIPCHLHPTSALYGMGFTPDYIVYHELIYTSKEYMQCVTAVDPKWLAEMGPMFFSIRESGASRQRHADKHMAKMVSEFEQAKEDAAMAEAERLRAKSRAARSNIVTPGGAGTAPRFKTPRRRTNF</sequence>
<evidence type="ECO:0000256" key="7">
    <source>
        <dbReference type="ARBA" id="ARBA00023187"/>
    </source>
</evidence>
<keyword evidence="2" id="KW-0507">mRNA processing</keyword>
<reference evidence="13" key="1">
    <citation type="submission" date="2022-07" db="EMBL/GenBank/DDBJ databases">
        <title>Phylogenomic reconstructions and comparative analyses of Kickxellomycotina fungi.</title>
        <authorList>
            <person name="Reynolds N.K."/>
            <person name="Stajich J.E."/>
            <person name="Barry K."/>
            <person name="Grigoriev I.V."/>
            <person name="Crous P."/>
            <person name="Smith M.E."/>
        </authorList>
    </citation>
    <scope>NUCLEOTIDE SEQUENCE</scope>
    <source>
        <strain evidence="13">NRRL 1565</strain>
    </source>
</reference>
<dbReference type="Proteomes" id="UP001140094">
    <property type="component" value="Unassembled WGS sequence"/>
</dbReference>
<name>A0A9W8HV58_9FUNG</name>
<dbReference type="SUPFAM" id="SSF52540">
    <property type="entry name" value="P-loop containing nucleoside triphosphate hydrolases"/>
    <property type="match status" value="1"/>
</dbReference>
<dbReference type="GO" id="GO:0005684">
    <property type="term" value="C:U2-type spliceosomal complex"/>
    <property type="evidence" value="ECO:0007669"/>
    <property type="project" value="UniProtKB-ARBA"/>
</dbReference>
<dbReference type="Pfam" id="PF21010">
    <property type="entry name" value="HA2_C"/>
    <property type="match status" value="1"/>
</dbReference>
<feature type="compositionally biased region" description="Basic and acidic residues" evidence="10">
    <location>
        <begin position="224"/>
        <end position="240"/>
    </location>
</feature>
<keyword evidence="14" id="KW-1185">Reference proteome</keyword>
<dbReference type="Pfam" id="PF04408">
    <property type="entry name" value="WHD_HA2"/>
    <property type="match status" value="1"/>
</dbReference>
<proteinExistence type="inferred from homology"/>
<dbReference type="FunFam" id="3.40.50.300:FF:000007">
    <property type="entry name" value="Pre-mRNA-splicing factor ATP-dependent RNA helicase"/>
    <property type="match status" value="1"/>
</dbReference>
<dbReference type="AlphaFoldDB" id="A0A9W8HV58"/>
<dbReference type="InterPro" id="IPR011545">
    <property type="entry name" value="DEAD/DEAH_box_helicase_dom"/>
</dbReference>
<dbReference type="PANTHER" id="PTHR18934:SF91">
    <property type="entry name" value="PRE-MRNA-SPLICING FACTOR ATP-DEPENDENT RNA HELICASE PRP16"/>
    <property type="match status" value="1"/>
</dbReference>
<dbReference type="InterPro" id="IPR048333">
    <property type="entry name" value="HA2_WH"/>
</dbReference>
<dbReference type="InterPro" id="IPR014001">
    <property type="entry name" value="Helicase_ATP-bd"/>
</dbReference>
<evidence type="ECO:0000256" key="9">
    <source>
        <dbReference type="ARBA" id="ARBA00047984"/>
    </source>
</evidence>
<dbReference type="EMBL" id="JANBUO010000383">
    <property type="protein sequence ID" value="KAJ2804602.1"/>
    <property type="molecule type" value="Genomic_DNA"/>
</dbReference>
<evidence type="ECO:0000256" key="8">
    <source>
        <dbReference type="ARBA" id="ARBA00038040"/>
    </source>
</evidence>
<keyword evidence="5" id="KW-0347">Helicase</keyword>
<feature type="region of interest" description="Disordered" evidence="10">
    <location>
        <begin position="96"/>
        <end position="142"/>
    </location>
</feature>
<dbReference type="Gene3D" id="3.40.50.300">
    <property type="entry name" value="P-loop containing nucleotide triphosphate hydrolases"/>
    <property type="match status" value="2"/>
</dbReference>
<protein>
    <recommendedName>
        <fullName evidence="1">RNA helicase</fullName>
        <ecNumber evidence="1">3.6.4.13</ecNumber>
    </recommendedName>
</protein>
<dbReference type="GO" id="GO:0003723">
    <property type="term" value="F:RNA binding"/>
    <property type="evidence" value="ECO:0007669"/>
    <property type="project" value="TreeGrafter"/>
</dbReference>
<dbReference type="FunFam" id="3.40.50.300:FF:000615">
    <property type="entry name" value="pre-mRNA-splicing factor ATP-dependent RNA helicase DEAH7"/>
    <property type="match status" value="1"/>
</dbReference>
<dbReference type="GO" id="GO:0005524">
    <property type="term" value="F:ATP binding"/>
    <property type="evidence" value="ECO:0007669"/>
    <property type="project" value="UniProtKB-KW"/>
</dbReference>
<dbReference type="GO" id="GO:0034458">
    <property type="term" value="F:3'-5' RNA helicase activity"/>
    <property type="evidence" value="ECO:0007669"/>
    <property type="project" value="TreeGrafter"/>
</dbReference>
<accession>A0A9W8HV58</accession>
<dbReference type="InterPro" id="IPR002464">
    <property type="entry name" value="DNA/RNA_helicase_DEAH_CS"/>
</dbReference>
<dbReference type="PROSITE" id="PS00690">
    <property type="entry name" value="DEAH_ATP_HELICASE"/>
    <property type="match status" value="1"/>
</dbReference>
<feature type="region of interest" description="Disordered" evidence="10">
    <location>
        <begin position="498"/>
        <end position="530"/>
    </location>
</feature>
<keyword evidence="6" id="KW-0067">ATP-binding</keyword>
<dbReference type="GO" id="GO:0016787">
    <property type="term" value="F:hydrolase activity"/>
    <property type="evidence" value="ECO:0007669"/>
    <property type="project" value="UniProtKB-KW"/>
</dbReference>
<feature type="compositionally biased region" description="Low complexity" evidence="10">
    <location>
        <begin position="516"/>
        <end position="530"/>
    </location>
</feature>
<comment type="similarity">
    <text evidence="8">Belongs to the DEAD box helicase family. DEAH subfamily. PRP16 sub-subfamily.</text>
</comment>
<dbReference type="PROSITE" id="PS51194">
    <property type="entry name" value="HELICASE_CTER"/>
    <property type="match status" value="1"/>
</dbReference>
<dbReference type="Pfam" id="PF00271">
    <property type="entry name" value="Helicase_C"/>
    <property type="match status" value="1"/>
</dbReference>
<keyword evidence="7" id="KW-0508">mRNA splicing</keyword>
<evidence type="ECO:0000256" key="4">
    <source>
        <dbReference type="ARBA" id="ARBA00022801"/>
    </source>
</evidence>
<evidence type="ECO:0000256" key="10">
    <source>
        <dbReference type="SAM" id="MobiDB-lite"/>
    </source>
</evidence>
<dbReference type="OrthoDB" id="10253254at2759"/>
<dbReference type="InterPro" id="IPR011709">
    <property type="entry name" value="DEAD-box_helicase_OB_fold"/>
</dbReference>
<dbReference type="InterPro" id="IPR001650">
    <property type="entry name" value="Helicase_C-like"/>
</dbReference>
<dbReference type="Gene3D" id="1.20.120.1080">
    <property type="match status" value="1"/>
</dbReference>